<dbReference type="Proteomes" id="UP000298652">
    <property type="component" value="Chromosome 7"/>
</dbReference>
<proteinExistence type="predicted"/>
<reference evidence="2" key="1">
    <citation type="submission" date="2019-03" db="EMBL/GenBank/DDBJ databases">
        <title>WGS assembly of Setaria viridis.</title>
        <authorList>
            <person name="Huang P."/>
            <person name="Jenkins J."/>
            <person name="Grimwood J."/>
            <person name="Barry K."/>
            <person name="Healey A."/>
            <person name="Mamidi S."/>
            <person name="Sreedasyam A."/>
            <person name="Shu S."/>
            <person name="Feldman M."/>
            <person name="Wu J."/>
            <person name="Yu Y."/>
            <person name="Chen C."/>
            <person name="Johnson J."/>
            <person name="Rokhsar D."/>
            <person name="Baxter I."/>
            <person name="Schmutz J."/>
            <person name="Brutnell T."/>
            <person name="Kellogg E."/>
        </authorList>
    </citation>
    <scope>NUCLEOTIDE SEQUENCE [LARGE SCALE GENOMIC DNA]</scope>
</reference>
<dbReference type="AlphaFoldDB" id="A0A4U6TYE7"/>
<gene>
    <name evidence="2" type="ORF">SEVIR_7G035000v2</name>
</gene>
<organism evidence="2 3">
    <name type="scientific">Setaria viridis</name>
    <name type="common">Green bristlegrass</name>
    <name type="synonym">Setaria italica subsp. viridis</name>
    <dbReference type="NCBI Taxonomy" id="4556"/>
    <lineage>
        <taxon>Eukaryota</taxon>
        <taxon>Viridiplantae</taxon>
        <taxon>Streptophyta</taxon>
        <taxon>Embryophyta</taxon>
        <taxon>Tracheophyta</taxon>
        <taxon>Spermatophyta</taxon>
        <taxon>Magnoliopsida</taxon>
        <taxon>Liliopsida</taxon>
        <taxon>Poales</taxon>
        <taxon>Poaceae</taxon>
        <taxon>PACMAD clade</taxon>
        <taxon>Panicoideae</taxon>
        <taxon>Panicodae</taxon>
        <taxon>Paniceae</taxon>
        <taxon>Cenchrinae</taxon>
        <taxon>Setaria</taxon>
    </lineage>
</organism>
<feature type="region of interest" description="Disordered" evidence="1">
    <location>
        <begin position="142"/>
        <end position="161"/>
    </location>
</feature>
<dbReference type="OMA" id="VAMCFIE"/>
<keyword evidence="3" id="KW-1185">Reference proteome</keyword>
<name>A0A4U6TYE7_SETVI</name>
<evidence type="ECO:0000313" key="3">
    <source>
        <dbReference type="Proteomes" id="UP000298652"/>
    </source>
</evidence>
<protein>
    <submittedName>
        <fullName evidence="2">Uncharacterized protein</fullName>
    </submittedName>
</protein>
<accession>A0A4U6TYE7</accession>
<dbReference type="EMBL" id="CM016558">
    <property type="protein sequence ID" value="TKW02847.1"/>
    <property type="molecule type" value="Genomic_DNA"/>
</dbReference>
<evidence type="ECO:0000313" key="2">
    <source>
        <dbReference type="EMBL" id="TKW02847.1"/>
    </source>
</evidence>
<feature type="region of interest" description="Disordered" evidence="1">
    <location>
        <begin position="8"/>
        <end position="70"/>
    </location>
</feature>
<sequence length="239" mass="23591">MMVTMAEVTLGSAGGTTSELTPPGAAGGIAGGSELTPPGPAGDIAGGKTTTPGSGGGTANELTPGSAGGSATTTAGVATLLQQELSLLDLGSNCSVDCMRCLFFTIVPCFADGIICLDPLVVAMCFIENIDLVENCFGTGEGSASGERKLTTPGSAGGPASELMPGLAGASATTALPRQELGLLDDIGRNCSNDCKDCLLNSIGSCAIGGIICGTPWGVFTCLIQRFSIIVGCFGTKPT</sequence>
<dbReference type="Gramene" id="TKW02847">
    <property type="protein sequence ID" value="TKW02847"/>
    <property type="gene ID" value="SEVIR_7G035000v2"/>
</dbReference>
<evidence type="ECO:0000256" key="1">
    <source>
        <dbReference type="SAM" id="MobiDB-lite"/>
    </source>
</evidence>